<sequence length="80" mass="9181">GHTIIDFIRRISDWRNRTSRSGTKDEGVRVLRLVGAEQRTINNILGASTDSLGLTHARIKERGRRKRKHKYNIHNCSLSS</sequence>
<feature type="non-terminal residue" evidence="2">
    <location>
        <position position="1"/>
    </location>
</feature>
<dbReference type="EMBL" id="GL002781">
    <property type="protein sequence ID" value="EES20361.1"/>
    <property type="molecule type" value="Genomic_DNA"/>
</dbReference>
<gene>
    <name evidence="2" type="primary">Sb0187s002020</name>
    <name evidence="2" type="ORF">SORBIDRAFT_0187s002020</name>
</gene>
<dbReference type="HOGENOM" id="CLU_2597273_0_0_1"/>
<evidence type="ECO:0000256" key="1">
    <source>
        <dbReference type="SAM" id="MobiDB-lite"/>
    </source>
</evidence>
<reference evidence="2" key="1">
    <citation type="journal article" date="2009" name="Nature">
        <title>The Sorghum bicolor genome and the diversification of grasses.</title>
        <authorList>
            <person name="Paterson A.H."/>
            <person name="Bowers J.E."/>
            <person name="Bruggmann R."/>
            <person name="Dubchak I."/>
            <person name="Grimwood J."/>
            <person name="Gundlach H."/>
            <person name="Haberer G."/>
            <person name="Hellsten U."/>
            <person name="Mitros T."/>
            <person name="Poliakov A."/>
            <person name="Schmutz J."/>
            <person name="Spannagl M."/>
            <person name="Tang H."/>
            <person name="Wang X."/>
            <person name="Wicker T."/>
            <person name="Bharti A.K."/>
            <person name="Chapman J."/>
            <person name="Feltus F.A."/>
            <person name="Gowik U."/>
            <person name="Grigoriev I.V."/>
            <person name="Lyons E."/>
            <person name="Maher C.A."/>
            <person name="Martis M."/>
            <person name="Narechania A."/>
            <person name="Otillar R.P."/>
            <person name="Penning B.W."/>
            <person name="Salamov A.A."/>
            <person name="Wang Y."/>
            <person name="Zhang L."/>
            <person name="Carpita N.C."/>
            <person name="Freeling M."/>
            <person name="Gingle A.R."/>
            <person name="Hash C.T."/>
            <person name="Keller B."/>
            <person name="Klein P."/>
            <person name="Kresovich S."/>
            <person name="McCann M.C."/>
            <person name="Ming R."/>
            <person name="Peterson D.G."/>
            <person name="Mehboob-ur-Rahman"/>
            <person name="Ware D."/>
            <person name="Westhoff P."/>
            <person name="Mayer K.F."/>
            <person name="Messing J."/>
            <person name="Rokhsar D.S."/>
        </authorList>
    </citation>
    <scope>NUCLEOTIDE SEQUENCE [LARGE SCALE GENOMIC DNA]</scope>
</reference>
<evidence type="ECO:0000313" key="2">
    <source>
        <dbReference type="EMBL" id="EES20361.1"/>
    </source>
</evidence>
<accession>C6JSA5</accession>
<feature type="region of interest" description="Disordered" evidence="1">
    <location>
        <begin position="60"/>
        <end position="80"/>
    </location>
</feature>
<proteinExistence type="predicted"/>
<dbReference type="AlphaFoldDB" id="C6JSA5"/>
<organism evidence="2">
    <name type="scientific">Sorghum bicolor</name>
    <name type="common">Sorghum</name>
    <name type="synonym">Sorghum vulgare</name>
    <dbReference type="NCBI Taxonomy" id="4558"/>
    <lineage>
        <taxon>Eukaryota</taxon>
        <taxon>Viridiplantae</taxon>
        <taxon>Streptophyta</taxon>
        <taxon>Embryophyta</taxon>
        <taxon>Tracheophyta</taxon>
        <taxon>Spermatophyta</taxon>
        <taxon>Magnoliopsida</taxon>
        <taxon>Liliopsida</taxon>
        <taxon>Poales</taxon>
        <taxon>Poaceae</taxon>
        <taxon>PACMAD clade</taxon>
        <taxon>Panicoideae</taxon>
        <taxon>Andropogonodae</taxon>
        <taxon>Andropogoneae</taxon>
        <taxon>Sorghinae</taxon>
        <taxon>Sorghum</taxon>
    </lineage>
</organism>
<feature type="compositionally biased region" description="Basic residues" evidence="1">
    <location>
        <begin position="60"/>
        <end position="72"/>
    </location>
</feature>
<name>C6JSA5_SORBI</name>
<protein>
    <submittedName>
        <fullName evidence="2">Uncharacterized protein</fullName>
    </submittedName>
</protein>